<evidence type="ECO:0000313" key="1">
    <source>
        <dbReference type="EMBL" id="MBH8567206.1"/>
    </source>
</evidence>
<accession>A0A8J7HWI2</accession>
<sequence length="55" mass="6356">MRSQNSKDWHFSRRSRRTIAAMCFYICSQTLKDTSVFRHICNGFAIARETGAIGE</sequence>
<gene>
    <name evidence="1" type="ORF">I8748_34515</name>
</gene>
<dbReference type="EMBL" id="JAECZC010000111">
    <property type="protein sequence ID" value="MBH8567206.1"/>
    <property type="molecule type" value="Genomic_DNA"/>
</dbReference>
<comment type="caution">
    <text evidence="1">The sequence shown here is derived from an EMBL/GenBank/DDBJ whole genome shotgun (WGS) entry which is preliminary data.</text>
</comment>
<evidence type="ECO:0000313" key="2">
    <source>
        <dbReference type="Proteomes" id="UP000632766"/>
    </source>
</evidence>
<keyword evidence="2" id="KW-1185">Reference proteome</keyword>
<organism evidence="1 2">
    <name type="scientific">Amazonocrinis nigriterrae CENA67</name>
    <dbReference type="NCBI Taxonomy" id="2794033"/>
    <lineage>
        <taxon>Bacteria</taxon>
        <taxon>Bacillati</taxon>
        <taxon>Cyanobacteriota</taxon>
        <taxon>Cyanophyceae</taxon>
        <taxon>Nostocales</taxon>
        <taxon>Nostocaceae</taxon>
        <taxon>Amazonocrinis</taxon>
        <taxon>Amazonocrinis nigriterrae</taxon>
    </lineage>
</organism>
<reference evidence="1 2" key="1">
    <citation type="journal article" date="2021" name="Int. J. Syst. Evol. Microbiol.">
        <title>Amazonocrinis nigriterrae gen. nov., sp. nov., Atlanticothrix silvestris gen. nov., sp. nov. and Dendronalium phyllosphericum gen. nov., sp. nov., nostocacean cyanobacteria from Brazilian environments.</title>
        <authorList>
            <person name="Alvarenga D.O."/>
            <person name="Andreote A.P.D."/>
            <person name="Branco L.H.Z."/>
            <person name="Delbaje E."/>
            <person name="Cruz R.B."/>
            <person name="Varani A.M."/>
            <person name="Fiore M.F."/>
        </authorList>
    </citation>
    <scope>NUCLEOTIDE SEQUENCE [LARGE SCALE GENOMIC DNA]</scope>
    <source>
        <strain evidence="1 2">CENA67</strain>
    </source>
</reference>
<proteinExistence type="predicted"/>
<dbReference type="AlphaFoldDB" id="A0A8J7HWI2"/>
<name>A0A8J7HWI2_9NOST</name>
<protein>
    <submittedName>
        <fullName evidence="1">Uncharacterized protein</fullName>
    </submittedName>
</protein>
<dbReference type="Proteomes" id="UP000632766">
    <property type="component" value="Unassembled WGS sequence"/>
</dbReference>